<evidence type="ECO:0000313" key="7">
    <source>
        <dbReference type="Proteomes" id="UP001152795"/>
    </source>
</evidence>
<dbReference type="SMART" id="SM00322">
    <property type="entry name" value="KH"/>
    <property type="match status" value="2"/>
</dbReference>
<feature type="coiled-coil region" evidence="4">
    <location>
        <begin position="367"/>
        <end position="394"/>
    </location>
</feature>
<dbReference type="InterPro" id="IPR004088">
    <property type="entry name" value="KH_dom_type_1"/>
</dbReference>
<comment type="caution">
    <text evidence="6">The sequence shown here is derived from an EMBL/GenBank/DDBJ whole genome shotgun (WGS) entry which is preliminary data.</text>
</comment>
<dbReference type="InterPro" id="IPR036612">
    <property type="entry name" value="KH_dom_type_1_sf"/>
</dbReference>
<evidence type="ECO:0000256" key="5">
    <source>
        <dbReference type="SAM" id="MobiDB-lite"/>
    </source>
</evidence>
<dbReference type="GO" id="GO:0043488">
    <property type="term" value="P:regulation of mRNA stability"/>
    <property type="evidence" value="ECO:0007669"/>
    <property type="project" value="TreeGrafter"/>
</dbReference>
<feature type="compositionally biased region" description="Polar residues" evidence="5">
    <location>
        <begin position="585"/>
        <end position="603"/>
    </location>
</feature>
<dbReference type="Pfam" id="PF17904">
    <property type="entry name" value="KH_9"/>
    <property type="match status" value="1"/>
</dbReference>
<evidence type="ECO:0000256" key="1">
    <source>
        <dbReference type="ARBA" id="ARBA00004210"/>
    </source>
</evidence>
<feature type="compositionally biased region" description="Basic and acidic residues" evidence="5">
    <location>
        <begin position="542"/>
        <end position="561"/>
    </location>
</feature>
<dbReference type="SUPFAM" id="SSF54160">
    <property type="entry name" value="Chromo domain-like"/>
    <property type="match status" value="1"/>
</dbReference>
<dbReference type="CDD" id="cd22427">
    <property type="entry name" value="KH_I_FMR1_FXR_rpt3"/>
    <property type="match status" value="1"/>
</dbReference>
<dbReference type="PANTHER" id="PTHR10603">
    <property type="entry name" value="FRAGILE X MENTAL RETARDATION SYNDROME-RELATED PROTEIN"/>
    <property type="match status" value="1"/>
</dbReference>
<keyword evidence="2" id="KW-0770">Synapse</keyword>
<keyword evidence="4" id="KW-0175">Coiled coil</keyword>
<dbReference type="GO" id="GO:0003730">
    <property type="term" value="F:mRNA 3'-UTR binding"/>
    <property type="evidence" value="ECO:0007669"/>
    <property type="project" value="TreeGrafter"/>
</dbReference>
<dbReference type="PROSITE" id="PS51641">
    <property type="entry name" value="AGENET_LIKE"/>
    <property type="match status" value="1"/>
</dbReference>
<feature type="compositionally biased region" description="Basic and acidic residues" evidence="5">
    <location>
        <begin position="513"/>
        <end position="527"/>
    </location>
</feature>
<dbReference type="Pfam" id="PF00013">
    <property type="entry name" value="KH_1"/>
    <property type="match status" value="1"/>
</dbReference>
<feature type="compositionally biased region" description="Basic and acidic residues" evidence="5">
    <location>
        <begin position="610"/>
        <end position="641"/>
    </location>
</feature>
<feature type="region of interest" description="Disordered" evidence="5">
    <location>
        <begin position="416"/>
        <end position="439"/>
    </location>
</feature>
<name>A0A7D9HIZ0_PARCT</name>
<evidence type="ECO:0000256" key="3">
    <source>
        <dbReference type="ARBA" id="ARBA00034103"/>
    </source>
</evidence>
<evidence type="ECO:0000313" key="6">
    <source>
        <dbReference type="EMBL" id="CAB3983714.1"/>
    </source>
</evidence>
<dbReference type="CDD" id="cd20402">
    <property type="entry name" value="Tudor_Agenet_FMRP-like_rpt1"/>
    <property type="match status" value="1"/>
</dbReference>
<comment type="subcellular location">
    <subcellularLocation>
        <location evidence="1">Cytoplasm</location>
        <location evidence="1">Stress granule</location>
    </subcellularLocation>
    <subcellularLocation>
        <location evidence="3">Synapse</location>
    </subcellularLocation>
</comment>
<dbReference type="PROSITE" id="PS50084">
    <property type="entry name" value="KH_TYPE_1"/>
    <property type="match status" value="2"/>
</dbReference>
<dbReference type="GO" id="GO:0048513">
    <property type="term" value="P:animal organ development"/>
    <property type="evidence" value="ECO:0007669"/>
    <property type="project" value="TreeGrafter"/>
</dbReference>
<dbReference type="Pfam" id="PF05641">
    <property type="entry name" value="Agenet"/>
    <property type="match status" value="1"/>
</dbReference>
<dbReference type="GO" id="GO:0051028">
    <property type="term" value="P:mRNA transport"/>
    <property type="evidence" value="ECO:0007669"/>
    <property type="project" value="TreeGrafter"/>
</dbReference>
<dbReference type="EMBL" id="CACRXK020000646">
    <property type="protein sequence ID" value="CAB3983714.1"/>
    <property type="molecule type" value="Genomic_DNA"/>
</dbReference>
<dbReference type="GO" id="GO:0045202">
    <property type="term" value="C:synapse"/>
    <property type="evidence" value="ECO:0007669"/>
    <property type="project" value="UniProtKB-SubCell"/>
</dbReference>
<dbReference type="PANTHER" id="PTHR10603:SF7">
    <property type="entry name" value="FRAGILE X MESSENGER RIBONUCLEOPROTEIN 1 HOMOLOG"/>
    <property type="match status" value="1"/>
</dbReference>
<dbReference type="Gene3D" id="3.30.1370.10">
    <property type="entry name" value="K Homology domain, type 1"/>
    <property type="match status" value="2"/>
</dbReference>
<dbReference type="CDD" id="cd22425">
    <property type="entry name" value="KH_I_FMR1_FXR_rpt1"/>
    <property type="match status" value="1"/>
</dbReference>
<dbReference type="InterPro" id="IPR041560">
    <property type="entry name" value="Tudor_FRM1"/>
</dbReference>
<dbReference type="GO" id="GO:0005634">
    <property type="term" value="C:nucleus"/>
    <property type="evidence" value="ECO:0007669"/>
    <property type="project" value="TreeGrafter"/>
</dbReference>
<gene>
    <name evidence="6" type="ORF">PACLA_8A058202</name>
</gene>
<protein>
    <submittedName>
        <fullName evidence="6">Synaptic functional regulator FMR1-like isoform X1</fullName>
    </submittedName>
</protein>
<feature type="region of interest" description="Disordered" evidence="5">
    <location>
        <begin position="459"/>
        <end position="663"/>
    </location>
</feature>
<dbReference type="InterPro" id="IPR016197">
    <property type="entry name" value="Chromo-like_dom_sf"/>
</dbReference>
<dbReference type="InterPro" id="IPR008395">
    <property type="entry name" value="Agenet-like_dom"/>
</dbReference>
<feature type="compositionally biased region" description="Polar residues" evidence="5">
    <location>
        <begin position="652"/>
        <end position="663"/>
    </location>
</feature>
<dbReference type="InterPro" id="IPR040148">
    <property type="entry name" value="FMR1"/>
</dbReference>
<dbReference type="CDD" id="cd22426">
    <property type="entry name" value="KH_I_FMR1_FXR_rpt2"/>
    <property type="match status" value="1"/>
</dbReference>
<keyword evidence="7" id="KW-1185">Reference proteome</keyword>
<dbReference type="Proteomes" id="UP001152795">
    <property type="component" value="Unassembled WGS sequence"/>
</dbReference>
<dbReference type="SUPFAM" id="SSF54791">
    <property type="entry name" value="Eukaryotic type KH-domain (KH-domain type I)"/>
    <property type="match status" value="2"/>
</dbReference>
<dbReference type="GO" id="GO:0010494">
    <property type="term" value="C:cytoplasmic stress granule"/>
    <property type="evidence" value="ECO:0007669"/>
    <property type="project" value="UniProtKB-SubCell"/>
</dbReference>
<dbReference type="Gene3D" id="2.30.30.140">
    <property type="match status" value="2"/>
</dbReference>
<dbReference type="FunFam" id="3.30.1370.10:FF:000054">
    <property type="entry name" value="Fragile X mental retardation protein 1"/>
    <property type="match status" value="1"/>
</dbReference>
<dbReference type="InterPro" id="IPR004087">
    <property type="entry name" value="KH_dom"/>
</dbReference>
<dbReference type="GO" id="GO:0045727">
    <property type="term" value="P:positive regulation of translation"/>
    <property type="evidence" value="ECO:0007669"/>
    <property type="project" value="TreeGrafter"/>
</dbReference>
<dbReference type="GO" id="GO:0045182">
    <property type="term" value="F:translation regulator activity"/>
    <property type="evidence" value="ECO:0007669"/>
    <property type="project" value="TreeGrafter"/>
</dbReference>
<feature type="compositionally biased region" description="Basic and acidic residues" evidence="5">
    <location>
        <begin position="571"/>
        <end position="584"/>
    </location>
</feature>
<dbReference type="InterPro" id="IPR040472">
    <property type="entry name" value="FMRP_KH0"/>
</dbReference>
<dbReference type="OrthoDB" id="424249at2759"/>
<evidence type="ECO:0000256" key="4">
    <source>
        <dbReference type="SAM" id="Coils"/>
    </source>
</evidence>
<dbReference type="Pfam" id="PF18336">
    <property type="entry name" value="Tudor_FRX1"/>
    <property type="match status" value="1"/>
</dbReference>
<organism evidence="6 7">
    <name type="scientific">Paramuricea clavata</name>
    <name type="common">Red gorgonian</name>
    <name type="synonym">Violescent sea-whip</name>
    <dbReference type="NCBI Taxonomy" id="317549"/>
    <lineage>
        <taxon>Eukaryota</taxon>
        <taxon>Metazoa</taxon>
        <taxon>Cnidaria</taxon>
        <taxon>Anthozoa</taxon>
        <taxon>Octocorallia</taxon>
        <taxon>Malacalcyonacea</taxon>
        <taxon>Plexauridae</taxon>
        <taxon>Paramuricea</taxon>
    </lineage>
</organism>
<feature type="compositionally biased region" description="Basic and acidic residues" evidence="5">
    <location>
        <begin position="487"/>
        <end position="497"/>
    </location>
</feature>
<dbReference type="AlphaFoldDB" id="A0A7D9HIZ0"/>
<accession>A0A7D9HIZ0</accession>
<evidence type="ECO:0000256" key="2">
    <source>
        <dbReference type="ARBA" id="ARBA00023018"/>
    </source>
</evidence>
<proteinExistence type="predicted"/>
<reference evidence="6" key="1">
    <citation type="submission" date="2020-04" db="EMBL/GenBank/DDBJ databases">
        <authorList>
            <person name="Alioto T."/>
            <person name="Alioto T."/>
            <person name="Gomez Garrido J."/>
        </authorList>
    </citation>
    <scope>NUCLEOTIDE SEQUENCE</scope>
    <source>
        <strain evidence="6">A484AB</strain>
    </source>
</reference>
<sequence>MLHNVNMEELAVEVRSQSGGYYKAYVKNIHTEEVSIARDDDWSNPVRVAFSEVRLPSQANIRCEFYVDDLIEVLSKAQDNDPFCWWLARIMSKKGEFYVVQYVGWDSSFNEIVPREKIRPCNPNEAINRSMYSKCIIDVPQDLQQICKDQNVHREFKHQSGVGLVVYNEDLANLICLSRSEKAVKKAAVLSEMHFRSLRTRLLLQSWINDTASQLQLAQNQFGIVEVLKLPENLMGLAIGAQGANIQKARKLPGIRSIEVDEEKCSLHIYGENEACIKQAVSLLDFAEEIVAVPKTFVGKVIGKNGKIVQDIVDRSGVVRVRIEPPENKNCVVTDEEQAKCAKKEVNFLFVGTRDSIDNAKMMLNYHLSHLEEVARIKKEKESLEQQLKNMGLTPQTGPSYMPSLAEMKSGPNVVLSGLPLEPPSRDRSNTTDSYAGDLNIAPEFTSNRSEEMDMGPRIRTSSMGEGAIETRDLNTVKGGNRGLRGILEEREDDKHLSVHNGARTTDSLSPNFERRNSQNNQRDRSSSDGALGLMRKKFRPERKGINENWRHPVDEKKEPGNSRTINSVETRPDGARLHEKHSGENNQSNLKRNNHSGTNNRNSGKRNTKHEEKRNNSEGEKGAKRSGNEEKSVKTEDKNGKKVNKNNNVVAQSGTGKSTQNE</sequence>